<dbReference type="EMBL" id="CP025066">
    <property type="protein sequence ID" value="AUX10630.1"/>
    <property type="molecule type" value="Genomic_DNA"/>
</dbReference>
<protein>
    <submittedName>
        <fullName evidence="2">8-oxo-dGTP diphosphatase</fullName>
        <ecNumber evidence="2">3.6.1.55</ecNumber>
    </submittedName>
</protein>
<dbReference type="KEGG" id="hdf:AArcSl_3019"/>
<dbReference type="AlphaFoldDB" id="A0A343TNF8"/>
<reference evidence="3" key="1">
    <citation type="submission" date="2017-11" db="EMBL/GenBank/DDBJ databases">
        <title>Phenotypic and genomic properties of facultatively anaerobic sulfur-reducing natronoarchaea from hypersaline soda lakes.</title>
        <authorList>
            <person name="Sorokin D.Y."/>
            <person name="Kublanov I.V."/>
            <person name="Roman P."/>
            <person name="Sinninghe Damste J.S."/>
            <person name="Golyshin P.N."/>
            <person name="Rojo D."/>
            <person name="Ciordia S."/>
            <person name="Mena M.D.C."/>
            <person name="Ferrer M."/>
            <person name="Messina E."/>
            <person name="Smedile F."/>
            <person name="La Spada G."/>
            <person name="La Cono V."/>
            <person name="Yakimov M.M."/>
        </authorList>
    </citation>
    <scope>NUCLEOTIDE SEQUENCE [LARGE SCALE GENOMIC DNA]</scope>
    <source>
        <strain evidence="3">AArc-Sl</strain>
    </source>
</reference>
<accession>A0A343TNF8</accession>
<dbReference type="Pfam" id="PF00293">
    <property type="entry name" value="NUDIX"/>
    <property type="match status" value="1"/>
</dbReference>
<name>A0A343TNF8_9EURY</name>
<proteinExistence type="predicted"/>
<dbReference type="EC" id="3.6.1.55" evidence="2"/>
<dbReference type="PANTHER" id="PTHR43736">
    <property type="entry name" value="ADP-RIBOSE PYROPHOSPHATASE"/>
    <property type="match status" value="1"/>
</dbReference>
<feature type="domain" description="Nudix hydrolase" evidence="1">
    <location>
        <begin position="1"/>
        <end position="132"/>
    </location>
</feature>
<gene>
    <name evidence="2" type="primary">mutT2</name>
    <name evidence="2" type="ORF">AArcSl_3019</name>
</gene>
<dbReference type="Gene3D" id="3.90.79.10">
    <property type="entry name" value="Nucleoside Triphosphate Pyrophosphohydrolase"/>
    <property type="match status" value="1"/>
</dbReference>
<sequence>MVNVDGVVVQDEEYLLIERSEDEEHAAGMLAFPGGKVEERPDSEDVITETARRELSEEVGIEIDDVEYVLSSTFEADDGTQCLNILTLCDYDSGEPYAREPEEVADVHWLTVEEIRQRDPPEFFLRYIDKLSRSHQKSHDPVQ</sequence>
<dbReference type="PROSITE" id="PS51462">
    <property type="entry name" value="NUDIX"/>
    <property type="match status" value="1"/>
</dbReference>
<dbReference type="PANTHER" id="PTHR43736:SF1">
    <property type="entry name" value="DIHYDRONEOPTERIN TRIPHOSPHATE DIPHOSPHATASE"/>
    <property type="match status" value="1"/>
</dbReference>
<dbReference type="InterPro" id="IPR000086">
    <property type="entry name" value="NUDIX_hydrolase_dom"/>
</dbReference>
<keyword evidence="2" id="KW-0378">Hydrolase</keyword>
<evidence type="ECO:0000313" key="3">
    <source>
        <dbReference type="Proteomes" id="UP000263012"/>
    </source>
</evidence>
<organism evidence="2 3">
    <name type="scientific">Halalkaliarchaeum desulfuricum</name>
    <dbReference type="NCBI Taxonomy" id="2055893"/>
    <lineage>
        <taxon>Archaea</taxon>
        <taxon>Methanobacteriati</taxon>
        <taxon>Methanobacteriota</taxon>
        <taxon>Stenosarchaea group</taxon>
        <taxon>Halobacteria</taxon>
        <taxon>Halobacteriales</taxon>
        <taxon>Haloferacaceae</taxon>
        <taxon>Halalkaliarchaeum</taxon>
    </lineage>
</organism>
<evidence type="ECO:0000313" key="2">
    <source>
        <dbReference type="EMBL" id="AUX10630.1"/>
    </source>
</evidence>
<dbReference type="GO" id="GO:0035539">
    <property type="term" value="F:8-oxo-7,8-dihydrodeoxyguanosine triphosphate pyrophosphatase activity"/>
    <property type="evidence" value="ECO:0007669"/>
    <property type="project" value="UniProtKB-EC"/>
</dbReference>
<keyword evidence="3" id="KW-1185">Reference proteome</keyword>
<dbReference type="Proteomes" id="UP000263012">
    <property type="component" value="Chromosome"/>
</dbReference>
<dbReference type="SUPFAM" id="SSF55811">
    <property type="entry name" value="Nudix"/>
    <property type="match status" value="1"/>
</dbReference>
<evidence type="ECO:0000259" key="1">
    <source>
        <dbReference type="PROSITE" id="PS51462"/>
    </source>
</evidence>
<dbReference type="InterPro" id="IPR015797">
    <property type="entry name" value="NUDIX_hydrolase-like_dom_sf"/>
</dbReference>